<feature type="domain" description="PHP" evidence="7">
    <location>
        <begin position="12"/>
        <end position="113"/>
    </location>
</feature>
<organism evidence="11 12">
    <name type="scientific">Mesoplasma corruscae</name>
    <dbReference type="NCBI Taxonomy" id="216874"/>
    <lineage>
        <taxon>Bacteria</taxon>
        <taxon>Bacillati</taxon>
        <taxon>Mycoplasmatota</taxon>
        <taxon>Mollicutes</taxon>
        <taxon>Entomoplasmatales</taxon>
        <taxon>Entomoplasmataceae</taxon>
        <taxon>Mesoplasma</taxon>
    </lineage>
</organism>
<name>A0A2S5RHE7_9MOLU</name>
<dbReference type="Pfam" id="PF07733">
    <property type="entry name" value="DNA_pol3_alpha"/>
    <property type="match status" value="1"/>
</dbReference>
<dbReference type="Pfam" id="PF14579">
    <property type="entry name" value="HHH_6"/>
    <property type="match status" value="1"/>
</dbReference>
<keyword evidence="5" id="KW-0239">DNA-directed DNA polymerase</keyword>
<evidence type="ECO:0000259" key="10">
    <source>
        <dbReference type="Pfam" id="PF17657"/>
    </source>
</evidence>
<evidence type="ECO:0000259" key="9">
    <source>
        <dbReference type="Pfam" id="PF14579"/>
    </source>
</evidence>
<keyword evidence="4" id="KW-0235">DNA replication</keyword>
<evidence type="ECO:0000256" key="5">
    <source>
        <dbReference type="ARBA" id="ARBA00022932"/>
    </source>
</evidence>
<dbReference type="Proteomes" id="UP000239785">
    <property type="component" value="Unassembled WGS sequence"/>
</dbReference>
<feature type="domain" description="DNA polymerase helix-hairpin-helix motif" evidence="9">
    <location>
        <begin position="735"/>
        <end position="821"/>
    </location>
</feature>
<evidence type="ECO:0000259" key="7">
    <source>
        <dbReference type="Pfam" id="PF02811"/>
    </source>
</evidence>
<evidence type="ECO:0000256" key="1">
    <source>
        <dbReference type="ARBA" id="ARBA00012417"/>
    </source>
</evidence>
<feature type="domain" description="Bacterial DNA polymerase III alpha subunit NTPase" evidence="8">
    <location>
        <begin position="247"/>
        <end position="497"/>
    </location>
</feature>
<dbReference type="OrthoDB" id="9803237at2"/>
<dbReference type="InterPro" id="IPR011708">
    <property type="entry name" value="DNA_pol3_alpha_NTPase_dom"/>
</dbReference>
<dbReference type="RefSeq" id="WP_104207923.1">
    <property type="nucleotide sequence ID" value="NZ_PHNF01000001.1"/>
</dbReference>
<gene>
    <name evidence="11" type="primary">dnaE</name>
    <name evidence="11" type="ORF">MCORR_v1c03870</name>
</gene>
<dbReference type="AlphaFoldDB" id="A0A2S5RHE7"/>
<dbReference type="EMBL" id="PHNF01000001">
    <property type="protein sequence ID" value="PPE06756.1"/>
    <property type="molecule type" value="Genomic_DNA"/>
</dbReference>
<dbReference type="PANTHER" id="PTHR32294">
    <property type="entry name" value="DNA POLYMERASE III SUBUNIT ALPHA"/>
    <property type="match status" value="1"/>
</dbReference>
<dbReference type="GO" id="GO:0008408">
    <property type="term" value="F:3'-5' exonuclease activity"/>
    <property type="evidence" value="ECO:0007669"/>
    <property type="project" value="InterPro"/>
</dbReference>
<dbReference type="GO" id="GO:0006260">
    <property type="term" value="P:DNA replication"/>
    <property type="evidence" value="ECO:0007669"/>
    <property type="project" value="UniProtKB-KW"/>
</dbReference>
<dbReference type="InterPro" id="IPR004013">
    <property type="entry name" value="PHP_dom"/>
</dbReference>
<dbReference type="InterPro" id="IPR040982">
    <property type="entry name" value="DNA_pol3_finger"/>
</dbReference>
<evidence type="ECO:0000256" key="2">
    <source>
        <dbReference type="ARBA" id="ARBA00022679"/>
    </source>
</evidence>
<keyword evidence="12" id="KW-1185">Reference proteome</keyword>
<dbReference type="EC" id="2.7.7.7" evidence="1"/>
<evidence type="ECO:0000256" key="6">
    <source>
        <dbReference type="ARBA" id="ARBA00049244"/>
    </source>
</evidence>
<dbReference type="NCBIfam" id="TIGR00594">
    <property type="entry name" value="polc"/>
    <property type="match status" value="1"/>
</dbReference>
<evidence type="ECO:0000313" key="11">
    <source>
        <dbReference type="EMBL" id="PPE06756.1"/>
    </source>
</evidence>
<keyword evidence="3" id="KW-0548">Nucleotidyltransferase</keyword>
<dbReference type="Gene3D" id="1.10.10.1600">
    <property type="entry name" value="Bacterial DNA polymerase III alpha subunit, thumb domain"/>
    <property type="match status" value="1"/>
</dbReference>
<evidence type="ECO:0000313" key="12">
    <source>
        <dbReference type="Proteomes" id="UP000239785"/>
    </source>
</evidence>
<dbReference type="InterPro" id="IPR029460">
    <property type="entry name" value="DNAPol_HHH"/>
</dbReference>
<feature type="domain" description="DNA polymerase III alpha subunit finger" evidence="10">
    <location>
        <begin position="500"/>
        <end position="662"/>
    </location>
</feature>
<evidence type="ECO:0000256" key="4">
    <source>
        <dbReference type="ARBA" id="ARBA00022705"/>
    </source>
</evidence>
<protein>
    <recommendedName>
        <fullName evidence="1">DNA-directed DNA polymerase</fullName>
        <ecNumber evidence="1">2.7.7.7</ecNumber>
    </recommendedName>
</protein>
<dbReference type="PANTHER" id="PTHR32294:SF0">
    <property type="entry name" value="DNA POLYMERASE III SUBUNIT ALPHA"/>
    <property type="match status" value="1"/>
</dbReference>
<comment type="catalytic activity">
    <reaction evidence="6">
        <text>DNA(n) + a 2'-deoxyribonucleoside 5'-triphosphate = DNA(n+1) + diphosphate</text>
        <dbReference type="Rhea" id="RHEA:22508"/>
        <dbReference type="Rhea" id="RHEA-COMP:17339"/>
        <dbReference type="Rhea" id="RHEA-COMP:17340"/>
        <dbReference type="ChEBI" id="CHEBI:33019"/>
        <dbReference type="ChEBI" id="CHEBI:61560"/>
        <dbReference type="ChEBI" id="CHEBI:173112"/>
        <dbReference type="EC" id="2.7.7.7"/>
    </reaction>
</comment>
<dbReference type="InterPro" id="IPR004805">
    <property type="entry name" value="DnaE2/DnaE/PolC"/>
</dbReference>
<dbReference type="Gene3D" id="3.20.20.140">
    <property type="entry name" value="Metal-dependent hydrolases"/>
    <property type="match status" value="1"/>
</dbReference>
<evidence type="ECO:0000256" key="3">
    <source>
        <dbReference type="ARBA" id="ARBA00022695"/>
    </source>
</evidence>
<dbReference type="GO" id="GO:0003887">
    <property type="term" value="F:DNA-directed DNA polymerase activity"/>
    <property type="evidence" value="ECO:0007669"/>
    <property type="project" value="UniProtKB-KW"/>
</dbReference>
<dbReference type="Pfam" id="PF02811">
    <property type="entry name" value="PHP"/>
    <property type="match status" value="1"/>
</dbReference>
<keyword evidence="2" id="KW-0808">Transferase</keyword>
<evidence type="ECO:0000259" key="8">
    <source>
        <dbReference type="Pfam" id="PF07733"/>
    </source>
</evidence>
<proteinExistence type="predicted"/>
<accession>A0A2S5RHE7</accession>
<sequence>MYSPQLNVKLVYDFQKSLIKIDEYIQFAKLHKFTHLFYFENTTMFGVADFVKKCKINNIKPVIGVGVELDDKNFINILPLNKKGYQNICYISSDLNLNNIKDNNFKINIINKYVDTNNIVITNVTEFRQKNSLVQEENFYDLNYIKIYPNAIRYFDVEDKKYFLALYALKNNISYQEAGDIYNIDESYPDDNIDDIYPDNDKLLKQIAFKSFHEILENNEIHFGVYNTPNNIPSFNFLKSLCFISLENYFKKNVFSEKAKIDYIERLNTELSVIEKTGFADYFLIVQDYVLFAKKEGILVGPGRGSAAGSLVSFLLKITTIDPIEYGLLFERFLNPERITMPDIDIDFQDDRRNEVVEYLFEKYGKFNVATIVTFQTIAFKSAFRDSCRVFNVDMETVNIMSKEASAFDQDFDTIINKSILLKSYSKSNEYDFIFKLTKKLMGMPRQTGTHAAGVVITNNDLRGIVPIKEGVGGISQTQFNMNHLEETGLIKMDILGLRNLSTLNQIINLINKNYKKSINLLNINLKDQKVFNLLSKGETTGIFQLESEGMTDVVRKMNVSSIDDIAIASALFRPGPQEMIPQYIQNKKSRQLSYVDSALKTILEPTFGIIVYQEQVINILQKIGNFTLGKADIIRRAMSKKDVKYMSRFKNEFILNAQSNNISIEKATNIWIWIEKFANYGFNKSHAIAYSFISYWLAWFKFYYPAEFYSALLNHSLGDKVKSKLYIQQLKKYGVEIVKPSIKNLNINYVGVQKKLYMPLTIINGINKDFVLNLRNQSQEHQDLFSDLNNFFFYSQKAGITENNYDALAKSGAFDCFGYDSFTMVSNKQFVFGFINSIAHDKSLDQQQNKFRVVEIEETDLVVQSQYEKEIFGFYINDNPITKIKNENAFFKPQDIDTLVPNTRNINLIGQIVKIKTINDKKNEEMAFIEFLDETGILDITIFASTFKEIKNEIILNKNYIIEINVQEYGQKTTGVFNKIVKPIK</sequence>
<comment type="caution">
    <text evidence="11">The sequence shown here is derived from an EMBL/GenBank/DDBJ whole genome shotgun (WGS) entry which is preliminary data.</text>
</comment>
<dbReference type="Pfam" id="PF17657">
    <property type="entry name" value="DNA_pol3_finger"/>
    <property type="match status" value="1"/>
</dbReference>
<dbReference type="CDD" id="cd04485">
    <property type="entry name" value="DnaE_OBF"/>
    <property type="match status" value="1"/>
</dbReference>
<reference evidence="11 12" key="1">
    <citation type="submission" date="2017-11" db="EMBL/GenBank/DDBJ databases">
        <title>Genome sequence of Mesoplasma corruscae ELCA-2 (ATCC 49579).</title>
        <authorList>
            <person name="Lo W.-S."/>
            <person name="Kuo C.-H."/>
        </authorList>
    </citation>
    <scope>NUCLEOTIDE SEQUENCE [LARGE SCALE GENOMIC DNA]</scope>
    <source>
        <strain evidence="11 12">ELCA-2</strain>
    </source>
</reference>
<dbReference type="InterPro" id="IPR041931">
    <property type="entry name" value="DNA_pol3_alpha_thumb_dom"/>
</dbReference>